<reference evidence="1 2" key="1">
    <citation type="journal article" date="2023" name="Insect Mol. Biol.">
        <title>Genome sequencing provides insights into the evolution of gene families encoding plant cell wall-degrading enzymes in longhorned beetles.</title>
        <authorList>
            <person name="Shin N.R."/>
            <person name="Okamura Y."/>
            <person name="Kirsch R."/>
            <person name="Pauchet Y."/>
        </authorList>
    </citation>
    <scope>NUCLEOTIDE SEQUENCE [LARGE SCALE GENOMIC DNA]</scope>
    <source>
        <strain evidence="1">EAD_L_NR</strain>
    </source>
</reference>
<dbReference type="AlphaFoldDB" id="A0AAV8VIU3"/>
<sequence>MDKWLVKAGTKLTIENDEESGHDLTTPTPTIHSEADNHQLITTTDNGEQDQQDLASGTVNKISVKTTSTPKKRYLFINKWTEEVEFSGWLIRSKFMNKKGYEFFYCKVCKCNILAHKSCILRHKNSRKHNFNWTTSSKITDAYKLPDLEKSIRHAEIKLSGLLTTNNLSFLLMDVLGPLCGNLFTDSKIATSLAVKRTKATAIVKQSLGLTFMDILGNKLKQLDMRLLMYL</sequence>
<evidence type="ECO:0000313" key="1">
    <source>
        <dbReference type="EMBL" id="KAJ8914037.1"/>
    </source>
</evidence>
<evidence type="ECO:0000313" key="2">
    <source>
        <dbReference type="Proteomes" id="UP001159042"/>
    </source>
</evidence>
<gene>
    <name evidence="1" type="ORF">NQ315_017556</name>
</gene>
<organism evidence="1 2">
    <name type="scientific">Exocentrus adspersus</name>
    <dbReference type="NCBI Taxonomy" id="1586481"/>
    <lineage>
        <taxon>Eukaryota</taxon>
        <taxon>Metazoa</taxon>
        <taxon>Ecdysozoa</taxon>
        <taxon>Arthropoda</taxon>
        <taxon>Hexapoda</taxon>
        <taxon>Insecta</taxon>
        <taxon>Pterygota</taxon>
        <taxon>Neoptera</taxon>
        <taxon>Endopterygota</taxon>
        <taxon>Coleoptera</taxon>
        <taxon>Polyphaga</taxon>
        <taxon>Cucujiformia</taxon>
        <taxon>Chrysomeloidea</taxon>
        <taxon>Cerambycidae</taxon>
        <taxon>Lamiinae</taxon>
        <taxon>Acanthocinini</taxon>
        <taxon>Exocentrus</taxon>
    </lineage>
</organism>
<comment type="caution">
    <text evidence="1">The sequence shown here is derived from an EMBL/GenBank/DDBJ whole genome shotgun (WGS) entry which is preliminary data.</text>
</comment>
<keyword evidence="2" id="KW-1185">Reference proteome</keyword>
<protein>
    <submittedName>
        <fullName evidence="1">Uncharacterized protein</fullName>
    </submittedName>
</protein>
<accession>A0AAV8VIU3</accession>
<dbReference type="EMBL" id="JANEYG010000081">
    <property type="protein sequence ID" value="KAJ8914037.1"/>
    <property type="molecule type" value="Genomic_DNA"/>
</dbReference>
<proteinExistence type="predicted"/>
<name>A0AAV8VIU3_9CUCU</name>
<dbReference type="Proteomes" id="UP001159042">
    <property type="component" value="Unassembled WGS sequence"/>
</dbReference>